<dbReference type="AlphaFoldDB" id="A0A8J5MH72"/>
<keyword evidence="2" id="KW-1185">Reference proteome</keyword>
<accession>A0A8J5MH72</accession>
<evidence type="ECO:0000313" key="1">
    <source>
        <dbReference type="EMBL" id="KAG6967650.1"/>
    </source>
</evidence>
<evidence type="ECO:0000313" key="2">
    <source>
        <dbReference type="Proteomes" id="UP000709295"/>
    </source>
</evidence>
<dbReference type="EMBL" id="JAENGY010000264">
    <property type="protein sequence ID" value="KAG6967650.1"/>
    <property type="molecule type" value="Genomic_DNA"/>
</dbReference>
<comment type="caution">
    <text evidence="1">The sequence shown here is derived from an EMBL/GenBank/DDBJ whole genome shotgun (WGS) entry which is preliminary data.</text>
</comment>
<proteinExistence type="predicted"/>
<protein>
    <submittedName>
        <fullName evidence="1">Uncharacterized protein</fullName>
    </submittedName>
</protein>
<dbReference type="Proteomes" id="UP000709295">
    <property type="component" value="Unassembled WGS sequence"/>
</dbReference>
<gene>
    <name evidence="1" type="ORF">JG688_00006206</name>
</gene>
<reference evidence="1" key="1">
    <citation type="submission" date="2021-01" db="EMBL/GenBank/DDBJ databases">
        <title>Phytophthora aleatoria, a newly-described species from Pinus radiata is distinct from Phytophthora cactorum isolates based on comparative genomics.</title>
        <authorList>
            <person name="Mcdougal R."/>
            <person name="Panda P."/>
            <person name="Williams N."/>
            <person name="Studholme D.J."/>
        </authorList>
    </citation>
    <scope>NUCLEOTIDE SEQUENCE</scope>
    <source>
        <strain evidence="1">NZFS 4037</strain>
    </source>
</reference>
<sequence length="108" mass="11984">MLLDIQQNLEVDLHPRAVPDEINVSALCALFESAGSQLKSRKNVFVSKCFWLLKCKLSSAVPLSAKLAARVHAVIDLRRGGWDAVAMEREKLSVEIAQVVGRKRGRTE</sequence>
<name>A0A8J5MH72_9STRA</name>
<organism evidence="1 2">
    <name type="scientific">Phytophthora aleatoria</name>
    <dbReference type="NCBI Taxonomy" id="2496075"/>
    <lineage>
        <taxon>Eukaryota</taxon>
        <taxon>Sar</taxon>
        <taxon>Stramenopiles</taxon>
        <taxon>Oomycota</taxon>
        <taxon>Peronosporomycetes</taxon>
        <taxon>Peronosporales</taxon>
        <taxon>Peronosporaceae</taxon>
        <taxon>Phytophthora</taxon>
    </lineage>
</organism>